<gene>
    <name evidence="2" type="ORF">NCTC9177_03749</name>
</gene>
<protein>
    <submittedName>
        <fullName evidence="2">Uncharacterized protein</fullName>
    </submittedName>
</protein>
<evidence type="ECO:0000256" key="1">
    <source>
        <dbReference type="SAM" id="MobiDB-lite"/>
    </source>
</evidence>
<comment type="caution">
    <text evidence="2">The sequence shown here is derived from an EMBL/GenBank/DDBJ whole genome shotgun (WGS) entry which is preliminary data.</text>
</comment>
<name>A0A7H4MHR1_KLEVA</name>
<organism evidence="2 3">
    <name type="scientific">Klebsiella variicola</name>
    <dbReference type="NCBI Taxonomy" id="244366"/>
    <lineage>
        <taxon>Bacteria</taxon>
        <taxon>Pseudomonadati</taxon>
        <taxon>Pseudomonadota</taxon>
        <taxon>Gammaproteobacteria</taxon>
        <taxon>Enterobacterales</taxon>
        <taxon>Enterobacteriaceae</taxon>
        <taxon>Klebsiella/Raoultella group</taxon>
        <taxon>Klebsiella</taxon>
        <taxon>Klebsiella pneumoniae complex</taxon>
    </lineage>
</organism>
<dbReference type="EMBL" id="UGKR01000003">
    <property type="protein sequence ID" value="STS89861.1"/>
    <property type="molecule type" value="Genomic_DNA"/>
</dbReference>
<dbReference type="Proteomes" id="UP000254545">
    <property type="component" value="Unassembled WGS sequence"/>
</dbReference>
<feature type="region of interest" description="Disordered" evidence="1">
    <location>
        <begin position="79"/>
        <end position="101"/>
    </location>
</feature>
<sequence length="101" mass="11034">MDAYRHTLRQPHPAEGRLDLRQAQGTGLIIGIADPVSDTLDMADNDRIIPHQRDMCGIANVDVAQTGLFKIPHHPETLAIDNGPLSSPRRWHSRPGVAADG</sequence>
<reference evidence="2 3" key="1">
    <citation type="submission" date="2018-06" db="EMBL/GenBank/DDBJ databases">
        <authorList>
            <consortium name="Pathogen Informatics"/>
            <person name="Doyle S."/>
        </authorList>
    </citation>
    <scope>NUCLEOTIDE SEQUENCE [LARGE SCALE GENOMIC DNA]</scope>
    <source>
        <strain evidence="2 3">NCTC9177</strain>
    </source>
</reference>
<accession>A0A7H4MHR1</accession>
<dbReference type="AlphaFoldDB" id="A0A7H4MHR1"/>
<proteinExistence type="predicted"/>
<evidence type="ECO:0000313" key="2">
    <source>
        <dbReference type="EMBL" id="STS89861.1"/>
    </source>
</evidence>
<evidence type="ECO:0000313" key="3">
    <source>
        <dbReference type="Proteomes" id="UP000254545"/>
    </source>
</evidence>